<name>A0A6M5Z4F9_9BACT</name>
<feature type="chain" id="PRO_5026863196" description="Pyrrolo-quinoline quinone repeat domain-containing protein" evidence="1">
    <location>
        <begin position="20"/>
        <end position="434"/>
    </location>
</feature>
<organism evidence="3 4">
    <name type="scientific">Frigoriglobus tundricola</name>
    <dbReference type="NCBI Taxonomy" id="2774151"/>
    <lineage>
        <taxon>Bacteria</taxon>
        <taxon>Pseudomonadati</taxon>
        <taxon>Planctomycetota</taxon>
        <taxon>Planctomycetia</taxon>
        <taxon>Gemmatales</taxon>
        <taxon>Gemmataceae</taxon>
        <taxon>Frigoriglobus</taxon>
    </lineage>
</organism>
<dbReference type="RefSeq" id="WP_171475136.1">
    <property type="nucleotide sequence ID" value="NZ_CP053452.2"/>
</dbReference>
<reference evidence="4" key="1">
    <citation type="submission" date="2020-05" db="EMBL/GenBank/DDBJ databases">
        <title>Frigoriglobus tundricola gen. nov., sp. nov., a psychrotolerant cellulolytic planctomycete of the family Gemmataceae with two divergent copies of 16S rRNA gene.</title>
        <authorList>
            <person name="Kulichevskaya I.S."/>
            <person name="Ivanova A.A."/>
            <person name="Naumoff D.G."/>
            <person name="Beletsky A.V."/>
            <person name="Rijpstra W.I.C."/>
            <person name="Sinninghe Damste J.S."/>
            <person name="Mardanov A.V."/>
            <person name="Ravin N.V."/>
            <person name="Dedysh S.N."/>
        </authorList>
    </citation>
    <scope>NUCLEOTIDE SEQUENCE [LARGE SCALE GENOMIC DNA]</scope>
    <source>
        <strain evidence="4">PL17</strain>
    </source>
</reference>
<proteinExistence type="predicted"/>
<evidence type="ECO:0000259" key="2">
    <source>
        <dbReference type="Pfam" id="PF13360"/>
    </source>
</evidence>
<gene>
    <name evidence="3" type="ORF">FTUN_8010</name>
</gene>
<feature type="domain" description="Pyrrolo-quinoline quinone repeat" evidence="2">
    <location>
        <begin position="93"/>
        <end position="339"/>
    </location>
</feature>
<dbReference type="KEGG" id="ftj:FTUN_8010"/>
<sequence length="434" mass="46590">MRRLLAVSVLVLASQTIHAADWPQWRGPNRDGVSTETGLLKEWPKGGPRLVWKAHLGGAETGGVGYGSPVVVGDKLFITAAEDDKDGQKEFAVCLNTKTGERVWKVELPAGEGPYLTGWGSGPRSSPTADGDAIYVLGARGDLFRLKAADGAKVWSVNLKKDFGGSIPGWGYSESVLIDGDNLICTPGHSKDGGKGTVLALDKKTGAKVWQSAELTDAAAYASLIAADIGGVRQYITQTSSAAVGVRAKDGKLLWRQTTLKRSVAVIPTPIVHDGYAFFTSGYGAGCELFKLSSKDDTTAAEKVYSLNKLVANHHGGVVRIGDHIYGHTDSGNRWVCVEYKSEAADPVWESKELDKGSLIVADGRLYCYGQSKGTCVLVEASPKGWKESGRFEIPEKSQSPRRQGAIWAHPVVANGKLFLRDHELLFCYDIAAK</sequence>
<keyword evidence="4" id="KW-1185">Reference proteome</keyword>
<keyword evidence="1" id="KW-0732">Signal</keyword>
<dbReference type="Gene3D" id="2.130.10.10">
    <property type="entry name" value="YVTN repeat-like/Quinoprotein amine dehydrogenase"/>
    <property type="match status" value="2"/>
</dbReference>
<dbReference type="Pfam" id="PF13360">
    <property type="entry name" value="PQQ_2"/>
    <property type="match status" value="1"/>
</dbReference>
<dbReference type="EMBL" id="CP053452">
    <property type="protein sequence ID" value="QJX00381.1"/>
    <property type="molecule type" value="Genomic_DNA"/>
</dbReference>
<dbReference type="PANTHER" id="PTHR34512">
    <property type="entry name" value="CELL SURFACE PROTEIN"/>
    <property type="match status" value="1"/>
</dbReference>
<dbReference type="InterPro" id="IPR018391">
    <property type="entry name" value="PQQ_b-propeller_rpt"/>
</dbReference>
<dbReference type="PANTHER" id="PTHR34512:SF30">
    <property type="entry name" value="OUTER MEMBRANE PROTEIN ASSEMBLY FACTOR BAMB"/>
    <property type="match status" value="1"/>
</dbReference>
<dbReference type="InterPro" id="IPR002372">
    <property type="entry name" value="PQQ_rpt_dom"/>
</dbReference>
<accession>A0A6M5Z4F9</accession>
<dbReference type="SUPFAM" id="SSF50998">
    <property type="entry name" value="Quinoprotein alcohol dehydrogenase-like"/>
    <property type="match status" value="1"/>
</dbReference>
<evidence type="ECO:0000256" key="1">
    <source>
        <dbReference type="SAM" id="SignalP"/>
    </source>
</evidence>
<dbReference type="InterPro" id="IPR015943">
    <property type="entry name" value="WD40/YVTN_repeat-like_dom_sf"/>
</dbReference>
<dbReference type="Proteomes" id="UP000503447">
    <property type="component" value="Chromosome"/>
</dbReference>
<evidence type="ECO:0000313" key="4">
    <source>
        <dbReference type="Proteomes" id="UP000503447"/>
    </source>
</evidence>
<protein>
    <recommendedName>
        <fullName evidence="2">Pyrrolo-quinoline quinone repeat domain-containing protein</fullName>
    </recommendedName>
</protein>
<dbReference type="AlphaFoldDB" id="A0A6M5Z4F9"/>
<dbReference type="SMART" id="SM00564">
    <property type="entry name" value="PQQ"/>
    <property type="match status" value="3"/>
</dbReference>
<dbReference type="InterPro" id="IPR011047">
    <property type="entry name" value="Quinoprotein_ADH-like_sf"/>
</dbReference>
<feature type="signal peptide" evidence="1">
    <location>
        <begin position="1"/>
        <end position="19"/>
    </location>
</feature>
<evidence type="ECO:0000313" key="3">
    <source>
        <dbReference type="EMBL" id="QJX00381.1"/>
    </source>
</evidence>